<dbReference type="Proteomes" id="UP000249451">
    <property type="component" value="Unassembled WGS sequence"/>
</dbReference>
<organism evidence="2 3">
    <name type="scientific">Corynebacterium urealyticum</name>
    <dbReference type="NCBI Taxonomy" id="43771"/>
    <lineage>
        <taxon>Bacteria</taxon>
        <taxon>Bacillati</taxon>
        <taxon>Actinomycetota</taxon>
        <taxon>Actinomycetes</taxon>
        <taxon>Mycobacteriales</taxon>
        <taxon>Corynebacteriaceae</taxon>
        <taxon>Corynebacterium</taxon>
    </lineage>
</organism>
<proteinExistence type="predicted"/>
<dbReference type="EMBL" id="QFNY01000344">
    <property type="protein sequence ID" value="PZO97938.1"/>
    <property type="molecule type" value="Genomic_DNA"/>
</dbReference>
<dbReference type="PANTHER" id="PTHR22642">
    <property type="entry name" value="IMIDAZOLONEPROPIONASE"/>
    <property type="match status" value="1"/>
</dbReference>
<comment type="caution">
    <text evidence="2">The sequence shown here is derived from an EMBL/GenBank/DDBJ whole genome shotgun (WGS) entry which is preliminary data.</text>
</comment>
<dbReference type="SUPFAM" id="SSF51338">
    <property type="entry name" value="Composite domain of metallo-dependent hydrolases"/>
    <property type="match status" value="1"/>
</dbReference>
<gene>
    <name evidence="2" type="ORF">DI609_11925</name>
</gene>
<dbReference type="Gene3D" id="3.20.20.140">
    <property type="entry name" value="Metal-dependent hydrolases"/>
    <property type="match status" value="1"/>
</dbReference>
<dbReference type="InterPro" id="IPR013108">
    <property type="entry name" value="Amidohydro_3"/>
</dbReference>
<evidence type="ECO:0000313" key="3">
    <source>
        <dbReference type="Proteomes" id="UP000249451"/>
    </source>
</evidence>
<accession>A0A2W5CVD8</accession>
<sequence>VLVPQPRFIAEFGDAMAEAIGAERAALSYPGKRLLERGVVLPGSSDRPVATGTPLAVVQSFVERTTAAGKEYGPEDRITVDEALYAYTAGSAAATGWAGKKGQIAPGQLADLVVLGADPAEVPASQIGDIPVEATVLGGQLVHGSF</sequence>
<dbReference type="AlphaFoldDB" id="A0A2W5CVD8"/>
<name>A0A2W5CVD8_9CORY</name>
<dbReference type="PANTHER" id="PTHR22642:SF2">
    <property type="entry name" value="PROTEIN LONG AFTER FAR-RED 3"/>
    <property type="match status" value="1"/>
</dbReference>
<protein>
    <submittedName>
        <fullName evidence="2">Amidohydrolase</fullName>
    </submittedName>
</protein>
<dbReference type="Pfam" id="PF07969">
    <property type="entry name" value="Amidohydro_3"/>
    <property type="match status" value="1"/>
</dbReference>
<reference evidence="2 3" key="1">
    <citation type="submission" date="2017-11" db="EMBL/GenBank/DDBJ databases">
        <title>Infants hospitalized years apart are colonized by the same room-sourced microbial strains.</title>
        <authorList>
            <person name="Brooks B."/>
            <person name="Olm M.R."/>
            <person name="Firek B.A."/>
            <person name="Baker R."/>
            <person name="Thomas B.C."/>
            <person name="Morowitz M.J."/>
            <person name="Banfield J.F."/>
        </authorList>
    </citation>
    <scope>NUCLEOTIDE SEQUENCE [LARGE SCALE GENOMIC DNA]</scope>
    <source>
        <strain evidence="2">S2_012_000_R3_87</strain>
    </source>
</reference>
<dbReference type="GO" id="GO:0016810">
    <property type="term" value="F:hydrolase activity, acting on carbon-nitrogen (but not peptide) bonds"/>
    <property type="evidence" value="ECO:0007669"/>
    <property type="project" value="InterPro"/>
</dbReference>
<evidence type="ECO:0000313" key="2">
    <source>
        <dbReference type="EMBL" id="PZO97938.1"/>
    </source>
</evidence>
<feature type="non-terminal residue" evidence="2">
    <location>
        <position position="1"/>
    </location>
</feature>
<dbReference type="InterPro" id="IPR032466">
    <property type="entry name" value="Metal_Hydrolase"/>
</dbReference>
<dbReference type="Gene3D" id="2.30.40.10">
    <property type="entry name" value="Urease, subunit C, domain 1"/>
    <property type="match status" value="1"/>
</dbReference>
<keyword evidence="2" id="KW-0378">Hydrolase</keyword>
<dbReference type="InterPro" id="IPR011059">
    <property type="entry name" value="Metal-dep_hydrolase_composite"/>
</dbReference>
<feature type="domain" description="Amidohydrolase 3" evidence="1">
    <location>
        <begin position="6"/>
        <end position="143"/>
    </location>
</feature>
<dbReference type="SUPFAM" id="SSF51556">
    <property type="entry name" value="Metallo-dependent hydrolases"/>
    <property type="match status" value="1"/>
</dbReference>
<evidence type="ECO:0000259" key="1">
    <source>
        <dbReference type="Pfam" id="PF07969"/>
    </source>
</evidence>